<name>A0A1Y2DDC4_9BASI</name>
<evidence type="ECO:0000313" key="8">
    <source>
        <dbReference type="Proteomes" id="UP000193467"/>
    </source>
</evidence>
<feature type="compositionally biased region" description="Basic and acidic residues" evidence="6">
    <location>
        <begin position="772"/>
        <end position="784"/>
    </location>
</feature>
<protein>
    <submittedName>
        <fullName evidence="7">Nucleoside phosphatase family-domain-containing protein</fullName>
    </submittedName>
</protein>
<dbReference type="GO" id="GO:0005794">
    <property type="term" value="C:Golgi apparatus"/>
    <property type="evidence" value="ECO:0007669"/>
    <property type="project" value="TreeGrafter"/>
</dbReference>
<dbReference type="STRING" id="106004.A0A1Y2DDC4"/>
<evidence type="ECO:0000256" key="2">
    <source>
        <dbReference type="ARBA" id="ARBA00022801"/>
    </source>
</evidence>
<dbReference type="FunCoup" id="A0A1Y2DDC4">
    <property type="interactions" value="170"/>
</dbReference>
<dbReference type="InterPro" id="IPR000407">
    <property type="entry name" value="GDA1_CD39_NTPase"/>
</dbReference>
<comment type="similarity">
    <text evidence="1 5">Belongs to the GDA1/CD39 NTPase family.</text>
</comment>
<proteinExistence type="inferred from homology"/>
<dbReference type="CDD" id="cd24039">
    <property type="entry name" value="ASKHA_NBD_YND1-like"/>
    <property type="match status" value="1"/>
</dbReference>
<evidence type="ECO:0000256" key="3">
    <source>
        <dbReference type="PIRSR" id="PIRSR600407-1"/>
    </source>
</evidence>
<feature type="compositionally biased region" description="Low complexity" evidence="6">
    <location>
        <begin position="588"/>
        <end position="610"/>
    </location>
</feature>
<dbReference type="GO" id="GO:0046036">
    <property type="term" value="P:CTP metabolic process"/>
    <property type="evidence" value="ECO:0007669"/>
    <property type="project" value="TreeGrafter"/>
</dbReference>
<dbReference type="Gene3D" id="3.30.420.150">
    <property type="entry name" value="Exopolyphosphatase. Domain 2"/>
    <property type="match status" value="1"/>
</dbReference>
<evidence type="ECO:0000256" key="4">
    <source>
        <dbReference type="PIRSR" id="PIRSR600407-2"/>
    </source>
</evidence>
<feature type="binding site" evidence="4">
    <location>
        <begin position="197"/>
        <end position="201"/>
    </location>
    <ligand>
        <name>ATP</name>
        <dbReference type="ChEBI" id="CHEBI:30616"/>
    </ligand>
</feature>
<dbReference type="GO" id="GO:0045134">
    <property type="term" value="F:UDP phosphatase activity"/>
    <property type="evidence" value="ECO:0007669"/>
    <property type="project" value="TreeGrafter"/>
</dbReference>
<dbReference type="GO" id="GO:0006256">
    <property type="term" value="P:UDP catabolic process"/>
    <property type="evidence" value="ECO:0007669"/>
    <property type="project" value="TreeGrafter"/>
</dbReference>
<feature type="compositionally biased region" description="Polar residues" evidence="6">
    <location>
        <begin position="646"/>
        <end position="665"/>
    </location>
</feature>
<keyword evidence="2 5" id="KW-0378">Hydrolase</keyword>
<dbReference type="Proteomes" id="UP000193467">
    <property type="component" value="Unassembled WGS sequence"/>
</dbReference>
<reference evidence="7 8" key="1">
    <citation type="submission" date="2016-07" db="EMBL/GenBank/DDBJ databases">
        <title>Pervasive Adenine N6-methylation of Active Genes in Fungi.</title>
        <authorList>
            <consortium name="DOE Joint Genome Institute"/>
            <person name="Mondo S.J."/>
            <person name="Dannebaum R.O."/>
            <person name="Kuo R.C."/>
            <person name="Labutti K."/>
            <person name="Haridas S."/>
            <person name="Kuo A."/>
            <person name="Salamov A."/>
            <person name="Ahrendt S.R."/>
            <person name="Lipzen A."/>
            <person name="Sullivan W."/>
            <person name="Andreopoulos W.B."/>
            <person name="Clum A."/>
            <person name="Lindquist E."/>
            <person name="Daum C."/>
            <person name="Ramamoorthy G.K."/>
            <person name="Gryganskyi A."/>
            <person name="Culley D."/>
            <person name="Magnuson J.K."/>
            <person name="James T.Y."/>
            <person name="O'Malley M.A."/>
            <person name="Stajich J.E."/>
            <person name="Spatafora J.W."/>
            <person name="Visel A."/>
            <person name="Grigoriev I.V."/>
        </authorList>
    </citation>
    <scope>NUCLEOTIDE SEQUENCE [LARGE SCALE GENOMIC DNA]</scope>
    <source>
        <strain evidence="7 8">62-1032</strain>
    </source>
</reference>
<dbReference type="GO" id="GO:0016020">
    <property type="term" value="C:membrane"/>
    <property type="evidence" value="ECO:0007669"/>
    <property type="project" value="TreeGrafter"/>
</dbReference>
<dbReference type="GO" id="GO:0005524">
    <property type="term" value="F:ATP binding"/>
    <property type="evidence" value="ECO:0007669"/>
    <property type="project" value="UniProtKB-KW"/>
</dbReference>
<accession>A0A1Y2DDC4</accession>
<evidence type="ECO:0000313" key="7">
    <source>
        <dbReference type="EMBL" id="ORY57104.1"/>
    </source>
</evidence>
<organism evidence="7 8">
    <name type="scientific">Leucosporidium creatinivorum</name>
    <dbReference type="NCBI Taxonomy" id="106004"/>
    <lineage>
        <taxon>Eukaryota</taxon>
        <taxon>Fungi</taxon>
        <taxon>Dikarya</taxon>
        <taxon>Basidiomycota</taxon>
        <taxon>Pucciniomycotina</taxon>
        <taxon>Microbotryomycetes</taxon>
        <taxon>Leucosporidiales</taxon>
        <taxon>Leucosporidium</taxon>
    </lineage>
</organism>
<feature type="compositionally biased region" description="Polar residues" evidence="6">
    <location>
        <begin position="720"/>
        <end position="739"/>
    </location>
</feature>
<sequence length="881" mass="95248">MPPRPPPWSQGRQYGIVIDAGSSGSRVQVYSWVNPEMAKQTRKANKESVDVLSKVEKGVEHGDGWHLKVEPGISTFGGRPKEVAEYLRPLIEFAASVVPAEELSNTPIYLLATAGMRLLPEAQQSDVLQATCDYLRTFPFSLPDCTENVRIITGEEEGLYGWIAVNYLMDGFDKHEHAVGGETNKHSSTYGFLDMGGASTQIAFEPSDREQIAHADNLLEVKLRLLSGKDVRHPVFVTTWLGFGTNQARNRYIDAQIKAHVRQSDEAHRPGDPDGLGSERPVVLVDDPCLPKSLMLSETRHSGYTLRGTGDFATCVRKTGPLLNKEVECLDQPCLFNGVHVPPIDFEVNHFIGISEYYYSTQDVWSMGGVYDFVEFEKNAIEYCGRQWDDIMAEHKKGGKWKSSVELSRLETQCFKAAWIINILHEGIGIPRIIDHEGEGDGKNLTDKALKKGVDKGLVAQKPSFQSLNEVGDVAVSWTLGKMVLEVSKGTMAAGGLPPDVDPSGKTRPASLDWSGHIPAWSGDMRSSISALKETDPIPLVGFSLVGAFLFFFFLSSSAARRRQACFGNVFTLSSANKRRGGDFLPLSQDDAASSSGDSSNGSGSRTPPRGGRRKGSTSTIFTRVLSPLRYGLFRVSSTVRTWTRPRSNSLLPTSRSTASVNQNEPDLIRPRPLRPSKSTPFLRSNLGPPAPHTNPTGGTGHWNDIPDLSEREKGVSLLPRSNSYNVLSTSSAPPTRTVSPPPMSIISSAPLSRPSSRGAGTPLGLSKLTSRTRESSSSDEPRRSNSSGTGSFFPEPSLTTGVWDSLGAGDAIDGATSPMAMMETRGGSSPGIISAMGESGAKLRASRSQNSSQVNLAANFAARRKDTSASSSSLAGGGED</sequence>
<dbReference type="OrthoDB" id="6372431at2759"/>
<keyword evidence="4" id="KW-0547">Nucleotide-binding</keyword>
<feature type="active site" description="Proton acceptor" evidence="3">
    <location>
        <position position="157"/>
    </location>
</feature>
<evidence type="ECO:0000256" key="1">
    <source>
        <dbReference type="ARBA" id="ARBA00009283"/>
    </source>
</evidence>
<dbReference type="AlphaFoldDB" id="A0A1Y2DDC4"/>
<comment type="caution">
    <text evidence="7">The sequence shown here is derived from an EMBL/GenBank/DDBJ whole genome shotgun (WGS) entry which is preliminary data.</text>
</comment>
<dbReference type="InParanoid" id="A0A1Y2DDC4"/>
<dbReference type="Pfam" id="PF01150">
    <property type="entry name" value="GDA1_CD39"/>
    <property type="match status" value="1"/>
</dbReference>
<feature type="region of interest" description="Disordered" evidence="6">
    <location>
        <begin position="820"/>
        <end position="852"/>
    </location>
</feature>
<dbReference type="PANTHER" id="PTHR11782">
    <property type="entry name" value="ADENOSINE/GUANOSINE DIPHOSPHATASE"/>
    <property type="match status" value="1"/>
</dbReference>
<feature type="region of interest" description="Disordered" evidence="6">
    <location>
        <begin position="582"/>
        <end position="619"/>
    </location>
</feature>
<keyword evidence="8" id="KW-1185">Reference proteome</keyword>
<evidence type="ECO:0000256" key="5">
    <source>
        <dbReference type="RuleBase" id="RU003833"/>
    </source>
</evidence>
<dbReference type="GO" id="GO:0017111">
    <property type="term" value="F:ribonucleoside triphosphate phosphatase activity"/>
    <property type="evidence" value="ECO:0007669"/>
    <property type="project" value="TreeGrafter"/>
</dbReference>
<feature type="region of interest" description="Disordered" evidence="6">
    <location>
        <begin position="646"/>
        <end position="806"/>
    </location>
</feature>
<evidence type="ECO:0000256" key="6">
    <source>
        <dbReference type="SAM" id="MobiDB-lite"/>
    </source>
</evidence>
<gene>
    <name evidence="7" type="ORF">BCR35DRAFT_271460</name>
</gene>
<dbReference type="PANTHER" id="PTHR11782:SF121">
    <property type="entry name" value="NUCLEOSIDE-DIPHOSPHATASE MIG-23"/>
    <property type="match status" value="1"/>
</dbReference>
<dbReference type="Gene3D" id="3.30.420.40">
    <property type="match status" value="1"/>
</dbReference>
<dbReference type="EMBL" id="MCGR01000083">
    <property type="protein sequence ID" value="ORY57104.1"/>
    <property type="molecule type" value="Genomic_DNA"/>
</dbReference>
<dbReference type="PROSITE" id="PS01238">
    <property type="entry name" value="GDA1_CD39_NTPASE"/>
    <property type="match status" value="1"/>
</dbReference>
<keyword evidence="4" id="KW-0067">ATP-binding</keyword>
<dbReference type="GO" id="GO:0004382">
    <property type="term" value="F:GDP phosphatase activity"/>
    <property type="evidence" value="ECO:0007669"/>
    <property type="project" value="TreeGrafter"/>
</dbReference>